<sequence length="319" mass="34310">MAPTKFNATTAKAKLAALRMGLVEAGASEHTQPVTYDPSDVADLASQLLATSLNPVERLAVREQAFIASLDSGDLRAASAHLSVIEKQFSFDESVRVQRLHGLLAEAHGDFARAVEIYSAALEKDETNVLIYKRVVAVLVSQGKRAEAIEKLVAYVDAFMQDVEGWTELAALYLEENMLPQAQFCFEELLLLRPQNHLYHVRYAEVLYTGGKFELAIKHYCAALELCKDNVRALYGLKVATAAALAARAKIVPGKGSKGGRGSSTSLATKDAAAEDEAVDDETIASLSAVASKRLAALYEAGGKEGATSHSVVKTWLAI</sequence>
<name>A0AAD5XQQ9_9FUNG</name>
<dbReference type="InterPro" id="IPR039856">
    <property type="entry name" value="EMC2-like"/>
</dbReference>
<feature type="domain" description="EMC2 TPR-like" evidence="5">
    <location>
        <begin position="98"/>
        <end position="206"/>
    </location>
</feature>
<dbReference type="InterPro" id="IPR011990">
    <property type="entry name" value="TPR-like_helical_dom_sf"/>
</dbReference>
<keyword evidence="2 3" id="KW-0802">TPR repeat</keyword>
<protein>
    <recommendedName>
        <fullName evidence="4">ER membrane protein complex subunit 2</fullName>
    </recommendedName>
</protein>
<dbReference type="EMBL" id="JADGJQ010000023">
    <property type="protein sequence ID" value="KAJ3178953.1"/>
    <property type="molecule type" value="Genomic_DNA"/>
</dbReference>
<evidence type="ECO:0000256" key="3">
    <source>
        <dbReference type="PROSITE-ProRule" id="PRU00339"/>
    </source>
</evidence>
<evidence type="ECO:0000256" key="2">
    <source>
        <dbReference type="ARBA" id="ARBA00022803"/>
    </source>
</evidence>
<reference evidence="6" key="1">
    <citation type="submission" date="2020-05" db="EMBL/GenBank/DDBJ databases">
        <title>Phylogenomic resolution of chytrid fungi.</title>
        <authorList>
            <person name="Stajich J.E."/>
            <person name="Amses K."/>
            <person name="Simmons R."/>
            <person name="Seto K."/>
            <person name="Myers J."/>
            <person name="Bonds A."/>
            <person name="Quandt C.A."/>
            <person name="Barry K."/>
            <person name="Liu P."/>
            <person name="Grigoriev I."/>
            <person name="Longcore J.E."/>
            <person name="James T.Y."/>
        </authorList>
    </citation>
    <scope>NUCLEOTIDE SEQUENCE</scope>
    <source>
        <strain evidence="6">JEL0379</strain>
    </source>
</reference>
<keyword evidence="4" id="KW-0472">Membrane</keyword>
<dbReference type="InterPro" id="IPR019734">
    <property type="entry name" value="TPR_rpt"/>
</dbReference>
<comment type="function">
    <text evidence="4">Part of the endoplasmic reticulum membrane protein complex (EMC) that enables the energy-independent insertion into endoplasmic reticulum membranes of newly synthesized membrane proteins.</text>
</comment>
<dbReference type="PANTHER" id="PTHR12760">
    <property type="entry name" value="TETRATRICOPEPTIDE REPEAT PROTEIN"/>
    <property type="match status" value="1"/>
</dbReference>
<dbReference type="AlphaFoldDB" id="A0AAD5XQQ9"/>
<organism evidence="6 7">
    <name type="scientific">Geranomyces variabilis</name>
    <dbReference type="NCBI Taxonomy" id="109894"/>
    <lineage>
        <taxon>Eukaryota</taxon>
        <taxon>Fungi</taxon>
        <taxon>Fungi incertae sedis</taxon>
        <taxon>Chytridiomycota</taxon>
        <taxon>Chytridiomycota incertae sedis</taxon>
        <taxon>Chytridiomycetes</taxon>
        <taxon>Spizellomycetales</taxon>
        <taxon>Powellomycetaceae</taxon>
        <taxon>Geranomyces</taxon>
    </lineage>
</organism>
<dbReference type="SUPFAM" id="SSF48452">
    <property type="entry name" value="TPR-like"/>
    <property type="match status" value="1"/>
</dbReference>
<dbReference type="GO" id="GO:0072546">
    <property type="term" value="C:EMC complex"/>
    <property type="evidence" value="ECO:0007669"/>
    <property type="project" value="UniProtKB-UniRule"/>
</dbReference>
<comment type="subunit">
    <text evidence="4">Component of the ER membrane protein complex (EMC).</text>
</comment>
<evidence type="ECO:0000313" key="6">
    <source>
        <dbReference type="EMBL" id="KAJ3178953.1"/>
    </source>
</evidence>
<comment type="subcellular location">
    <subcellularLocation>
        <location evidence="4">Endoplasmic reticulum membrane</location>
        <topology evidence="4">Peripheral membrane protein</topology>
        <orientation evidence="4">Cytoplasmic side</orientation>
    </subcellularLocation>
</comment>
<gene>
    <name evidence="6" type="primary">EMC2</name>
    <name evidence="6" type="ORF">HDU87_003222</name>
</gene>
<dbReference type="SMART" id="SM00028">
    <property type="entry name" value="TPR"/>
    <property type="match status" value="3"/>
</dbReference>
<evidence type="ECO:0000256" key="4">
    <source>
        <dbReference type="RuleBase" id="RU367091"/>
    </source>
</evidence>
<dbReference type="Gene3D" id="1.25.40.10">
    <property type="entry name" value="Tetratricopeptide repeat domain"/>
    <property type="match status" value="1"/>
</dbReference>
<dbReference type="InterPro" id="IPR055217">
    <property type="entry name" value="TPR_EMC2"/>
</dbReference>
<dbReference type="PROSITE" id="PS50005">
    <property type="entry name" value="TPR"/>
    <property type="match status" value="1"/>
</dbReference>
<evidence type="ECO:0000313" key="7">
    <source>
        <dbReference type="Proteomes" id="UP001212152"/>
    </source>
</evidence>
<evidence type="ECO:0000259" key="5">
    <source>
        <dbReference type="Pfam" id="PF22890"/>
    </source>
</evidence>
<accession>A0AAD5XQQ9</accession>
<dbReference type="Proteomes" id="UP001212152">
    <property type="component" value="Unassembled WGS sequence"/>
</dbReference>
<comment type="caution">
    <text evidence="6">The sequence shown here is derived from an EMBL/GenBank/DDBJ whole genome shotgun (WGS) entry which is preliminary data.</text>
</comment>
<evidence type="ECO:0000256" key="1">
    <source>
        <dbReference type="ARBA" id="ARBA00022737"/>
    </source>
</evidence>
<comment type="similarity">
    <text evidence="4">Belongs to the EMC2 family.</text>
</comment>
<dbReference type="Pfam" id="PF22890">
    <property type="entry name" value="TPR_EMC2"/>
    <property type="match status" value="1"/>
</dbReference>
<keyword evidence="4" id="KW-0256">Endoplasmic reticulum</keyword>
<proteinExistence type="inferred from homology"/>
<feature type="repeat" description="TPR" evidence="3">
    <location>
        <begin position="163"/>
        <end position="196"/>
    </location>
</feature>
<keyword evidence="1" id="KW-0677">Repeat</keyword>
<keyword evidence="7" id="KW-1185">Reference proteome</keyword>